<keyword evidence="2" id="KW-1185">Reference proteome</keyword>
<name>A0ABP4G5C1_9ACTN</name>
<organism evidence="1 2">
    <name type="scientific">Kitasatospora nipponensis</name>
    <dbReference type="NCBI Taxonomy" id="258049"/>
    <lineage>
        <taxon>Bacteria</taxon>
        <taxon>Bacillati</taxon>
        <taxon>Actinomycetota</taxon>
        <taxon>Actinomycetes</taxon>
        <taxon>Kitasatosporales</taxon>
        <taxon>Streptomycetaceae</taxon>
        <taxon>Kitasatospora</taxon>
    </lineage>
</organism>
<dbReference type="EMBL" id="BAAALF010000001">
    <property type="protein sequence ID" value="GAA1214512.1"/>
    <property type="molecule type" value="Genomic_DNA"/>
</dbReference>
<gene>
    <name evidence="1" type="ORF">GCM10009665_00310</name>
</gene>
<proteinExistence type="predicted"/>
<dbReference type="RefSeq" id="WP_344437479.1">
    <property type="nucleotide sequence ID" value="NZ_BAAALF010000001.1"/>
</dbReference>
<protein>
    <recommendedName>
        <fullName evidence="3">DUF4062 domain-containing protein</fullName>
    </recommendedName>
</protein>
<sequence>MTGRPPGVLLSFGPEGERAARRLDALLRGGGVRTALDGLGHLDAGLPPGPVLLDLGACDLLVVLWGRRSAADPAVGARLTVAESFGTPLLCYGLDDTPAPARAGTVIRAAHHDPAGDAEAAHRVLVAAHQGRPVPAPAPPPSGGAAVTPGHWTIEDDATHPSILSLELSAEGGVRGSLRHRQLLAQVTGRWRFEARDRRLELDLRHAFGLRPVRTRLELQLLDGDRQGLRAEDVHGLAHRRRYRLERTGEG</sequence>
<accession>A0ABP4G5C1</accession>
<reference evidence="2" key="1">
    <citation type="journal article" date="2019" name="Int. J. Syst. Evol. Microbiol.">
        <title>The Global Catalogue of Microorganisms (GCM) 10K type strain sequencing project: providing services to taxonomists for standard genome sequencing and annotation.</title>
        <authorList>
            <consortium name="The Broad Institute Genomics Platform"/>
            <consortium name="The Broad Institute Genome Sequencing Center for Infectious Disease"/>
            <person name="Wu L."/>
            <person name="Ma J."/>
        </authorList>
    </citation>
    <scope>NUCLEOTIDE SEQUENCE [LARGE SCALE GENOMIC DNA]</scope>
    <source>
        <strain evidence="2">JCM 13004</strain>
    </source>
</reference>
<evidence type="ECO:0008006" key="3">
    <source>
        <dbReference type="Google" id="ProtNLM"/>
    </source>
</evidence>
<comment type="caution">
    <text evidence="1">The sequence shown here is derived from an EMBL/GenBank/DDBJ whole genome shotgun (WGS) entry which is preliminary data.</text>
</comment>
<dbReference type="Proteomes" id="UP001500037">
    <property type="component" value="Unassembled WGS sequence"/>
</dbReference>
<evidence type="ECO:0000313" key="1">
    <source>
        <dbReference type="EMBL" id="GAA1214512.1"/>
    </source>
</evidence>
<evidence type="ECO:0000313" key="2">
    <source>
        <dbReference type="Proteomes" id="UP001500037"/>
    </source>
</evidence>